<reference evidence="1 3" key="1">
    <citation type="submission" date="2019-06" db="EMBL/GenBank/DDBJ databases">
        <title>Sequencing the genomes of 1000 actinobacteria strains.</title>
        <authorList>
            <person name="Klenk H.-P."/>
        </authorList>
    </citation>
    <scope>NUCLEOTIDE SEQUENCE [LARGE SCALE GENOMIC DNA]</scope>
    <source>
        <strain evidence="1 3">DSM 42059</strain>
    </source>
</reference>
<proteinExistence type="predicted"/>
<evidence type="ECO:0000313" key="3">
    <source>
        <dbReference type="Proteomes" id="UP000318186"/>
    </source>
</evidence>
<dbReference type="EMBL" id="CP109114">
    <property type="protein sequence ID" value="WSC15898.1"/>
    <property type="molecule type" value="Genomic_DNA"/>
</dbReference>
<sequence>MSAEPSLERLRLHAALDRLALTFAGLTARPDEHNCVCHWGDAEELALLKTADTELDPDLLRRTWDAPDWTDHASVLRRILPQFARTLVGGPVDPWQAEAGRSFARGRWQCWPAEQAGAVREFLHAWWADTLTDPSPAVPVHDVLVVITEASAAVGPWLGVWETLTGPPADAHLAVLAERWEWELIGDQLPWSGWDNEEEIRTELTAWLVRNAPTRLRAHGAPPELLNRIRLLGLPGADRWEDPGWDGGPY</sequence>
<dbReference type="RefSeq" id="WP_145763427.1">
    <property type="nucleotide sequence ID" value="NZ_CP109114.1"/>
</dbReference>
<reference evidence="2 4" key="2">
    <citation type="submission" date="2022-10" db="EMBL/GenBank/DDBJ databases">
        <title>The complete genomes of actinobacterial strains from the NBC collection.</title>
        <authorList>
            <person name="Joergensen T.S."/>
            <person name="Alvarez Arevalo M."/>
            <person name="Sterndorff E.B."/>
            <person name="Faurdal D."/>
            <person name="Vuksanovic O."/>
            <person name="Mourched A.-S."/>
            <person name="Charusanti P."/>
            <person name="Shaw S."/>
            <person name="Blin K."/>
            <person name="Weber T."/>
        </authorList>
    </citation>
    <scope>NUCLEOTIDE SEQUENCE [LARGE SCALE GENOMIC DNA]</scope>
    <source>
        <strain evidence="2 4">NBC 01769</strain>
    </source>
</reference>
<gene>
    <name evidence="1" type="ORF">FHX80_111437</name>
    <name evidence="2" type="ORF">OIE64_25720</name>
</gene>
<dbReference type="Proteomes" id="UP000318186">
    <property type="component" value="Unassembled WGS sequence"/>
</dbReference>
<keyword evidence="4" id="KW-1185">Reference proteome</keyword>
<accession>A0A561UUI3</accession>
<evidence type="ECO:0000313" key="2">
    <source>
        <dbReference type="EMBL" id="WSC15898.1"/>
    </source>
</evidence>
<dbReference type="EMBL" id="VIWW01000001">
    <property type="protein sequence ID" value="TWG03022.1"/>
    <property type="molecule type" value="Genomic_DNA"/>
</dbReference>
<dbReference type="Proteomes" id="UP001330827">
    <property type="component" value="Chromosome"/>
</dbReference>
<organism evidence="1 3">
    <name type="scientific">Streptomyces brevispora</name>
    <dbReference type="NCBI Taxonomy" id="887462"/>
    <lineage>
        <taxon>Bacteria</taxon>
        <taxon>Bacillati</taxon>
        <taxon>Actinomycetota</taxon>
        <taxon>Actinomycetes</taxon>
        <taxon>Kitasatosporales</taxon>
        <taxon>Streptomycetaceae</taxon>
        <taxon>Streptomyces</taxon>
    </lineage>
</organism>
<evidence type="ECO:0000313" key="1">
    <source>
        <dbReference type="EMBL" id="TWG03022.1"/>
    </source>
</evidence>
<dbReference type="OrthoDB" id="4535590at2"/>
<evidence type="ECO:0000313" key="4">
    <source>
        <dbReference type="Proteomes" id="UP001330827"/>
    </source>
</evidence>
<name>A0A561UUI3_9ACTN</name>
<protein>
    <submittedName>
        <fullName evidence="1">Uncharacterized protein</fullName>
    </submittedName>
</protein>
<dbReference type="AlphaFoldDB" id="A0A561UUI3"/>